<proteinExistence type="predicted"/>
<feature type="non-terminal residue" evidence="1">
    <location>
        <position position="24"/>
    </location>
</feature>
<gene>
    <name evidence="1" type="ORF">METZ01_LOCUS336363</name>
</gene>
<organism evidence="1">
    <name type="scientific">marine metagenome</name>
    <dbReference type="NCBI Taxonomy" id="408172"/>
    <lineage>
        <taxon>unclassified sequences</taxon>
        <taxon>metagenomes</taxon>
        <taxon>ecological metagenomes</taxon>
    </lineage>
</organism>
<dbReference type="EMBL" id="UINC01113719">
    <property type="protein sequence ID" value="SVC83509.1"/>
    <property type="molecule type" value="Genomic_DNA"/>
</dbReference>
<name>A0A382QD79_9ZZZZ</name>
<sequence>MLLADYIIRKNVPQGANPALPAFR</sequence>
<accession>A0A382QD79</accession>
<evidence type="ECO:0000313" key="1">
    <source>
        <dbReference type="EMBL" id="SVC83509.1"/>
    </source>
</evidence>
<protein>
    <submittedName>
        <fullName evidence="1">Uncharacterized protein</fullName>
    </submittedName>
</protein>
<dbReference type="AlphaFoldDB" id="A0A382QD79"/>
<reference evidence="1" key="1">
    <citation type="submission" date="2018-05" db="EMBL/GenBank/DDBJ databases">
        <authorList>
            <person name="Lanie J.A."/>
            <person name="Ng W.-L."/>
            <person name="Kazmierczak K.M."/>
            <person name="Andrzejewski T.M."/>
            <person name="Davidsen T.M."/>
            <person name="Wayne K.J."/>
            <person name="Tettelin H."/>
            <person name="Glass J.I."/>
            <person name="Rusch D."/>
            <person name="Podicherti R."/>
            <person name="Tsui H.-C.T."/>
            <person name="Winkler M.E."/>
        </authorList>
    </citation>
    <scope>NUCLEOTIDE SEQUENCE</scope>
</reference>